<organism evidence="1 2">
    <name type="scientific">Stephania yunnanensis</name>
    <dbReference type="NCBI Taxonomy" id="152371"/>
    <lineage>
        <taxon>Eukaryota</taxon>
        <taxon>Viridiplantae</taxon>
        <taxon>Streptophyta</taxon>
        <taxon>Embryophyta</taxon>
        <taxon>Tracheophyta</taxon>
        <taxon>Spermatophyta</taxon>
        <taxon>Magnoliopsida</taxon>
        <taxon>Ranunculales</taxon>
        <taxon>Menispermaceae</taxon>
        <taxon>Menispermoideae</taxon>
        <taxon>Cissampelideae</taxon>
        <taxon>Stephania</taxon>
    </lineage>
</organism>
<proteinExistence type="predicted"/>
<reference evidence="1 2" key="1">
    <citation type="submission" date="2024-01" db="EMBL/GenBank/DDBJ databases">
        <title>Genome assemblies of Stephania.</title>
        <authorList>
            <person name="Yang L."/>
        </authorList>
    </citation>
    <scope>NUCLEOTIDE SEQUENCE [LARGE SCALE GENOMIC DNA]</scope>
    <source>
        <strain evidence="1">YNDBR</strain>
        <tissue evidence="1">Leaf</tissue>
    </source>
</reference>
<keyword evidence="2" id="KW-1185">Reference proteome</keyword>
<name>A0AAP0Q2K8_9MAGN</name>
<dbReference type="Proteomes" id="UP001420932">
    <property type="component" value="Unassembled WGS sequence"/>
</dbReference>
<gene>
    <name evidence="1" type="ORF">Syun_007647</name>
</gene>
<sequence>MFFTWDLQMSFAIYDAWCRKAAIRYTGNIYLIAKKRIIPTYLTDEVFVHYKRKRTTYEAFKKKSEHMSMNRKSEV</sequence>
<dbReference type="EMBL" id="JBBNAF010000003">
    <property type="protein sequence ID" value="KAK9161306.1"/>
    <property type="molecule type" value="Genomic_DNA"/>
</dbReference>
<evidence type="ECO:0000313" key="2">
    <source>
        <dbReference type="Proteomes" id="UP001420932"/>
    </source>
</evidence>
<comment type="caution">
    <text evidence="1">The sequence shown here is derived from an EMBL/GenBank/DDBJ whole genome shotgun (WGS) entry which is preliminary data.</text>
</comment>
<evidence type="ECO:0000313" key="1">
    <source>
        <dbReference type="EMBL" id="KAK9161306.1"/>
    </source>
</evidence>
<dbReference type="AlphaFoldDB" id="A0AAP0Q2K8"/>
<protein>
    <submittedName>
        <fullName evidence="1">Uncharacterized protein</fullName>
    </submittedName>
</protein>
<accession>A0AAP0Q2K8</accession>